<gene>
    <name evidence="1" type="ORF">PHMEG_0005029</name>
</gene>
<organism evidence="1 2">
    <name type="scientific">Phytophthora megakarya</name>
    <dbReference type="NCBI Taxonomy" id="4795"/>
    <lineage>
        <taxon>Eukaryota</taxon>
        <taxon>Sar</taxon>
        <taxon>Stramenopiles</taxon>
        <taxon>Oomycota</taxon>
        <taxon>Peronosporomycetes</taxon>
        <taxon>Peronosporales</taxon>
        <taxon>Peronosporaceae</taxon>
        <taxon>Phytophthora</taxon>
    </lineage>
</organism>
<dbReference type="EMBL" id="NBNE01000313">
    <property type="protein sequence ID" value="OWZ20547.1"/>
    <property type="molecule type" value="Genomic_DNA"/>
</dbReference>
<keyword evidence="1" id="KW-0418">Kinase</keyword>
<proteinExistence type="predicted"/>
<dbReference type="Proteomes" id="UP000198211">
    <property type="component" value="Unassembled WGS sequence"/>
</dbReference>
<evidence type="ECO:0000313" key="2">
    <source>
        <dbReference type="Proteomes" id="UP000198211"/>
    </source>
</evidence>
<keyword evidence="1" id="KW-0808">Transferase</keyword>
<name>A0A225WU14_9STRA</name>
<accession>A0A225WU14</accession>
<dbReference type="InterPro" id="IPR011989">
    <property type="entry name" value="ARM-like"/>
</dbReference>
<comment type="caution">
    <text evidence="1">The sequence shown here is derived from an EMBL/GenBank/DDBJ whole genome shotgun (WGS) entry which is preliminary data.</text>
</comment>
<dbReference type="AlphaFoldDB" id="A0A225WU14"/>
<dbReference type="GO" id="GO:0016301">
    <property type="term" value="F:kinase activity"/>
    <property type="evidence" value="ECO:0007669"/>
    <property type="project" value="UniProtKB-KW"/>
</dbReference>
<reference evidence="2" key="1">
    <citation type="submission" date="2017-03" db="EMBL/GenBank/DDBJ databases">
        <title>Phytopthora megakarya and P. palmivora, two closely related causual agents of cacao black pod achieved similar genome size and gene model numbers by different mechanisms.</title>
        <authorList>
            <person name="Ali S."/>
            <person name="Shao J."/>
            <person name="Larry D.J."/>
            <person name="Kronmiller B."/>
            <person name="Shen D."/>
            <person name="Strem M.D."/>
            <person name="Melnick R.L."/>
            <person name="Guiltinan M.J."/>
            <person name="Tyler B.M."/>
            <person name="Meinhardt L.W."/>
            <person name="Bailey B.A."/>
        </authorList>
    </citation>
    <scope>NUCLEOTIDE SEQUENCE [LARGE SCALE GENOMIC DNA]</scope>
    <source>
        <strain evidence="2">zdho120</strain>
    </source>
</reference>
<dbReference type="Gene3D" id="1.25.10.10">
    <property type="entry name" value="Leucine-rich Repeat Variant"/>
    <property type="match status" value="1"/>
</dbReference>
<dbReference type="InterPro" id="IPR016024">
    <property type="entry name" value="ARM-type_fold"/>
</dbReference>
<sequence length="616" mass="69099">MQRTIVCGNKRAEEPGSDGHYIFDGEPILPRHESWAGWNVYKDEYCEKNNINLTITHTVSIARQNKKLAPEEQIPLHFVKYQRRYSCSPKSLGKEKGPKRSCPFQFTTTVVDIGHGSWELVIRICGDGKHHHICTGGEMGGHPPKRYKPNGSAPGATLNETLRDLIQIPVSTTGFTVTSGATVYRGFKINSSAPVVNSHNGKYGAQEIVLALDKIKECARWRDIGLIECFPKQAWAAEFHVFNSPLAVYLHTFQVKSNQLGMSPLVLVEKMTFRGVTFEVIRVERSKLGAITLDTTSCGGKSSGTSDCSWDHTWSGEEIRALFREEEDERCIIAICELIRCLRYHSSCKLIPDSVFSNTQEVTPLLLRLLLQTTSIFVRERVMDTFGELPDDTLNDISFLDEKTIGEILELCGSMYYKNVNACVKILSCVTTCKKIKDRFISNGGLNALLHALDDTGDFHCWVSFAHKLLPALELEQVAECVFEVLHVRNKPGLLYLICFHPPDELRGKLHSHCTSQACIPTAQLDKAFNVIVTIRDMYFARGGNIDSVEENTIELAATAYATQQSFVDSKVTFSHLQRPNHDSEMRIDVLSLDDILDLDSFTDLVMKGIPSLELF</sequence>
<dbReference type="SUPFAM" id="SSF48371">
    <property type="entry name" value="ARM repeat"/>
    <property type="match status" value="1"/>
</dbReference>
<evidence type="ECO:0000313" key="1">
    <source>
        <dbReference type="EMBL" id="OWZ20547.1"/>
    </source>
</evidence>
<protein>
    <submittedName>
        <fullName evidence="1">TKL protein kinase</fullName>
    </submittedName>
</protein>
<keyword evidence="2" id="KW-1185">Reference proteome</keyword>